<dbReference type="GO" id="GO:0051301">
    <property type="term" value="P:cell division"/>
    <property type="evidence" value="ECO:0007669"/>
    <property type="project" value="UniProtKB-KW"/>
</dbReference>
<dbReference type="CDD" id="cd01127">
    <property type="entry name" value="TrwB_TraG_TraD_VirD4"/>
    <property type="match status" value="1"/>
</dbReference>
<dbReference type="SUPFAM" id="SSF52540">
    <property type="entry name" value="P-loop containing nucleoside triphosphate hydrolases"/>
    <property type="match status" value="1"/>
</dbReference>
<dbReference type="InterPro" id="IPR036388">
    <property type="entry name" value="WH-like_DNA-bd_sf"/>
</dbReference>
<evidence type="ECO:0000256" key="11">
    <source>
        <dbReference type="ARBA" id="ARBA00023136"/>
    </source>
</evidence>
<keyword evidence="10" id="KW-0238">DNA-binding</keyword>
<keyword evidence="7" id="KW-0159">Chromosome partition</keyword>
<dbReference type="InterPro" id="IPR002543">
    <property type="entry name" value="FtsK_dom"/>
</dbReference>
<dbReference type="AlphaFoldDB" id="A0A117LH18"/>
<dbReference type="InterPro" id="IPR025199">
    <property type="entry name" value="FtsK_4TM"/>
</dbReference>
<evidence type="ECO:0000256" key="14">
    <source>
        <dbReference type="ARBA" id="ARBA00025923"/>
    </source>
</evidence>
<keyword evidence="5 17" id="KW-0812">Transmembrane</keyword>
<dbReference type="GO" id="GO:0005886">
    <property type="term" value="C:plasma membrane"/>
    <property type="evidence" value="ECO:0007669"/>
    <property type="project" value="UniProtKB-SubCell"/>
</dbReference>
<evidence type="ECO:0000256" key="12">
    <source>
        <dbReference type="ARBA" id="ARBA00023306"/>
    </source>
</evidence>
<dbReference type="InterPro" id="IPR003593">
    <property type="entry name" value="AAA+_ATPase"/>
</dbReference>
<evidence type="ECO:0000256" key="15">
    <source>
        <dbReference type="PROSITE-ProRule" id="PRU00289"/>
    </source>
</evidence>
<keyword evidence="11 17" id="KW-0472">Membrane</keyword>
<dbReference type="Pfam" id="PF13491">
    <property type="entry name" value="FtsK_4TM"/>
    <property type="match status" value="1"/>
</dbReference>
<dbReference type="Gene3D" id="1.10.10.10">
    <property type="entry name" value="Winged helix-like DNA-binding domain superfamily/Winged helix DNA-binding domain"/>
    <property type="match status" value="1"/>
</dbReference>
<feature type="region of interest" description="Disordered" evidence="16">
    <location>
        <begin position="749"/>
        <end position="770"/>
    </location>
</feature>
<dbReference type="EMBL" id="LGFU01000012">
    <property type="protein sequence ID" value="KUK46690.1"/>
    <property type="molecule type" value="Genomic_DNA"/>
</dbReference>
<dbReference type="Proteomes" id="UP000064249">
    <property type="component" value="Unassembled WGS sequence"/>
</dbReference>
<dbReference type="SMART" id="SM00843">
    <property type="entry name" value="Ftsk_gamma"/>
    <property type="match status" value="1"/>
</dbReference>
<feature type="region of interest" description="Disordered" evidence="16">
    <location>
        <begin position="203"/>
        <end position="226"/>
    </location>
</feature>
<dbReference type="SUPFAM" id="SSF46785">
    <property type="entry name" value="Winged helix' DNA-binding domain"/>
    <property type="match status" value="1"/>
</dbReference>
<dbReference type="SMART" id="SM00382">
    <property type="entry name" value="AAA"/>
    <property type="match status" value="1"/>
</dbReference>
<comment type="caution">
    <text evidence="19">The sequence shown here is derived from an EMBL/GenBank/DDBJ whole genome shotgun (WGS) entry which is preliminary data.</text>
</comment>
<proteinExistence type="inferred from homology"/>
<dbReference type="PANTHER" id="PTHR22683:SF41">
    <property type="entry name" value="DNA TRANSLOCASE FTSK"/>
    <property type="match status" value="1"/>
</dbReference>
<keyword evidence="3" id="KW-1003">Cell membrane</keyword>
<dbReference type="GO" id="GO:0005524">
    <property type="term" value="F:ATP binding"/>
    <property type="evidence" value="ECO:0007669"/>
    <property type="project" value="UniProtKB-UniRule"/>
</dbReference>
<dbReference type="Pfam" id="PF01580">
    <property type="entry name" value="FtsK_SpoIIIE"/>
    <property type="match status" value="1"/>
</dbReference>
<keyword evidence="12" id="KW-0131">Cell cycle</keyword>
<evidence type="ECO:0000256" key="2">
    <source>
        <dbReference type="ARBA" id="ARBA00006474"/>
    </source>
</evidence>
<evidence type="ECO:0000256" key="10">
    <source>
        <dbReference type="ARBA" id="ARBA00023125"/>
    </source>
</evidence>
<evidence type="ECO:0000256" key="4">
    <source>
        <dbReference type="ARBA" id="ARBA00022618"/>
    </source>
</evidence>
<comment type="subunit">
    <text evidence="14">Homohexamer. Forms a ring that surrounds DNA.</text>
</comment>
<evidence type="ECO:0000313" key="19">
    <source>
        <dbReference type="EMBL" id="KUK46690.1"/>
    </source>
</evidence>
<dbReference type="Gene3D" id="3.40.50.300">
    <property type="entry name" value="P-loop containing nucleotide triphosphate hydrolases"/>
    <property type="match status" value="1"/>
</dbReference>
<feature type="binding site" evidence="15">
    <location>
        <begin position="442"/>
        <end position="449"/>
    </location>
    <ligand>
        <name>ATP</name>
        <dbReference type="ChEBI" id="CHEBI:30616"/>
    </ligand>
</feature>
<comment type="subcellular location">
    <subcellularLocation>
        <location evidence="1">Cell membrane</location>
        <topology evidence="1">Multi-pass membrane protein</topology>
    </subcellularLocation>
</comment>
<dbReference type="PANTHER" id="PTHR22683">
    <property type="entry name" value="SPORULATION PROTEIN RELATED"/>
    <property type="match status" value="1"/>
</dbReference>
<dbReference type="PATRIC" id="fig|167964.4.peg.899"/>
<evidence type="ECO:0000256" key="16">
    <source>
        <dbReference type="SAM" id="MobiDB-lite"/>
    </source>
</evidence>
<evidence type="ECO:0000256" key="8">
    <source>
        <dbReference type="ARBA" id="ARBA00022840"/>
    </source>
</evidence>
<dbReference type="InterPro" id="IPR041027">
    <property type="entry name" value="FtsK_alpha"/>
</dbReference>
<dbReference type="GO" id="GO:0003677">
    <property type="term" value="F:DNA binding"/>
    <property type="evidence" value="ECO:0007669"/>
    <property type="project" value="UniProtKB-KW"/>
</dbReference>
<evidence type="ECO:0000313" key="20">
    <source>
        <dbReference type="Proteomes" id="UP000064249"/>
    </source>
</evidence>
<reference evidence="19 20" key="1">
    <citation type="journal article" date="2015" name="MBio">
        <title>Genome-Resolved Metagenomic Analysis Reveals Roles for Candidate Phyla and Other Microbial Community Members in Biogeochemical Transformations in Oil Reservoirs.</title>
        <authorList>
            <person name="Hu P."/>
            <person name="Tom L."/>
            <person name="Singh A."/>
            <person name="Thomas B.C."/>
            <person name="Baker B.J."/>
            <person name="Piceno Y.M."/>
            <person name="Andersen G.L."/>
            <person name="Banfield J.F."/>
        </authorList>
    </citation>
    <scope>NUCLEOTIDE SEQUENCE [LARGE SCALE GENOMIC DNA]</scope>
    <source>
        <strain evidence="19">46_16</strain>
    </source>
</reference>
<dbReference type="Gene3D" id="3.30.980.40">
    <property type="match status" value="1"/>
</dbReference>
<dbReference type="InterPro" id="IPR036390">
    <property type="entry name" value="WH_DNA-bd_sf"/>
</dbReference>
<comment type="function">
    <text evidence="13">Essential cell division protein that coordinates cell division and chromosome segregation. The N-terminus is involved in assembly of the cell-division machinery. The C-terminus functions as a DNA motor that moves dsDNA in an ATP-dependent manner towards the dif recombination site, which is located within the replication terminus region. Required for activation of the Xer recombinase, allowing activation of chromosome unlinking by recombination.</text>
</comment>
<evidence type="ECO:0000256" key="6">
    <source>
        <dbReference type="ARBA" id="ARBA00022741"/>
    </source>
</evidence>
<feature type="region of interest" description="Disordered" evidence="16">
    <location>
        <begin position="240"/>
        <end position="261"/>
    </location>
</feature>
<evidence type="ECO:0000256" key="3">
    <source>
        <dbReference type="ARBA" id="ARBA00022475"/>
    </source>
</evidence>
<keyword evidence="8 15" id="KW-0067">ATP-binding</keyword>
<feature type="transmembrane region" description="Helical" evidence="17">
    <location>
        <begin position="109"/>
        <end position="127"/>
    </location>
</feature>
<protein>
    <submittedName>
        <fullName evidence="19">DNA translocase FtsK</fullName>
    </submittedName>
</protein>
<keyword evidence="6 15" id="KW-0547">Nucleotide-binding</keyword>
<dbReference type="Pfam" id="PF09397">
    <property type="entry name" value="FtsK_gamma"/>
    <property type="match status" value="1"/>
</dbReference>
<dbReference type="InterPro" id="IPR027417">
    <property type="entry name" value="P-loop_NTPase"/>
</dbReference>
<evidence type="ECO:0000256" key="13">
    <source>
        <dbReference type="ARBA" id="ARBA00024986"/>
    </source>
</evidence>
<feature type="transmembrane region" description="Helical" evidence="17">
    <location>
        <begin position="76"/>
        <end position="97"/>
    </location>
</feature>
<gene>
    <name evidence="19" type="ORF">XD73_0432</name>
</gene>
<dbReference type="InterPro" id="IPR050206">
    <property type="entry name" value="FtsK/SpoIIIE/SftA"/>
</dbReference>
<name>A0A117LH18_9CHLR</name>
<keyword evidence="9 17" id="KW-1133">Transmembrane helix</keyword>
<feature type="region of interest" description="Disordered" evidence="16">
    <location>
        <begin position="1"/>
        <end position="29"/>
    </location>
</feature>
<evidence type="ECO:0000256" key="1">
    <source>
        <dbReference type="ARBA" id="ARBA00004651"/>
    </source>
</evidence>
<evidence type="ECO:0000256" key="7">
    <source>
        <dbReference type="ARBA" id="ARBA00022829"/>
    </source>
</evidence>
<dbReference type="PROSITE" id="PS50901">
    <property type="entry name" value="FTSK"/>
    <property type="match status" value="1"/>
</dbReference>
<evidence type="ECO:0000259" key="18">
    <source>
        <dbReference type="PROSITE" id="PS50901"/>
    </source>
</evidence>
<dbReference type="GO" id="GO:0007059">
    <property type="term" value="P:chromosome segregation"/>
    <property type="evidence" value="ECO:0007669"/>
    <property type="project" value="UniProtKB-KW"/>
</dbReference>
<feature type="domain" description="FtsK" evidence="18">
    <location>
        <begin position="425"/>
        <end position="612"/>
    </location>
</feature>
<evidence type="ECO:0000256" key="17">
    <source>
        <dbReference type="SAM" id="Phobius"/>
    </source>
</evidence>
<evidence type="ECO:0000256" key="5">
    <source>
        <dbReference type="ARBA" id="ARBA00022692"/>
    </source>
</evidence>
<accession>A0A117LH18</accession>
<sequence>MATKKKSSASKRRSSSKKTVRRSSPARKGLKHLSPERKLDILGVGLTVLGLLLLISFITSEEGNITGAIVKLLYRIAGYGAFLFPIVCLVIGIWLIFRNENKLPMLSRGKLVGIVLLFLNLLTWIHLLTGGGWDLAKAGGGGGYLGALFERLLVKAVGQTGTFVFLAGWLLMAIALTIDTAIPDLLRGVNKMLNRTGQKVVSQSERVAQKVSEPKAKPTRKPKKTSVDLEGFTPIAAVQNAKEPAAQKGKAKSLSPSEFPVTQSDEASIRIGLRADQISPAWKLPDMAAILNPASKHDIDSTIDKERARVIEETLASFDAPGHVIEIHRGPTFTQFGVEPDFVQTRSGSTRVRVSKITALSDDLALALAAQRIRVQAPVPGKHYIGIEVPNAEVSIVTLREGMESSVFQKLNSPLKIVLGENVAGKPVAVDLRLMPHLLIAGTTGSGKSVCINAIISCLLMQRTPEELRMVMVDPKRVELTGYNRIPHLLTPVIVDPEKVIGVLRWMSHDEMDSRYHKFAEVGARNIQDYNKTQPIKLPYIVVIIDELADLMMLAPEETERSLNRLAQLARATGIHLIIATQRPSVNVITGVIKANFPARISFAVVSGVDSRVILDQSGAERLIGKGDMLFQAPDEPSPKRLQGVFLSEEEIQRLVQYWSRQAEELKTSQPNQQVSQSMQKVFPVGETLTEVPLFDSPPELDEDPMLSKAIDIVREEERASISMLQRKLRIGYTRAARLVDRMEELDIIGKPDPGNGVRPVLDFGDEEES</sequence>
<dbReference type="Pfam" id="PF17854">
    <property type="entry name" value="FtsK_alpha"/>
    <property type="match status" value="1"/>
</dbReference>
<keyword evidence="4" id="KW-0132">Cell division</keyword>
<evidence type="ECO:0000256" key="9">
    <source>
        <dbReference type="ARBA" id="ARBA00022989"/>
    </source>
</evidence>
<organism evidence="19 20">
    <name type="scientific">Anaerolinea thermophila</name>
    <dbReference type="NCBI Taxonomy" id="167964"/>
    <lineage>
        <taxon>Bacteria</taxon>
        <taxon>Bacillati</taxon>
        <taxon>Chloroflexota</taxon>
        <taxon>Anaerolineae</taxon>
        <taxon>Anaerolineales</taxon>
        <taxon>Anaerolineaceae</taxon>
        <taxon>Anaerolinea</taxon>
    </lineage>
</organism>
<feature type="transmembrane region" description="Helical" evidence="17">
    <location>
        <begin position="163"/>
        <end position="186"/>
    </location>
</feature>
<dbReference type="InterPro" id="IPR018541">
    <property type="entry name" value="Ftsk_gamma"/>
</dbReference>
<comment type="similarity">
    <text evidence="2">Belongs to the FtsK/SpoIIIE/SftA family.</text>
</comment>